<dbReference type="Pfam" id="PF00171">
    <property type="entry name" value="Aldedh"/>
    <property type="match status" value="1"/>
</dbReference>
<dbReference type="InterPro" id="IPR016163">
    <property type="entry name" value="Ald_DH_C"/>
</dbReference>
<evidence type="ECO:0000256" key="2">
    <source>
        <dbReference type="ARBA" id="ARBA00023002"/>
    </source>
</evidence>
<name>A0ABT1CK97_9HYPH</name>
<dbReference type="PANTHER" id="PTHR43353:SF5">
    <property type="entry name" value="SUCCINATE-SEMIALDEHYDE DEHYDROGENASE, MITOCHONDRIAL"/>
    <property type="match status" value="1"/>
</dbReference>
<dbReference type="CDD" id="cd07103">
    <property type="entry name" value="ALDH_F5_SSADH_GabD"/>
    <property type="match status" value="1"/>
</dbReference>
<dbReference type="SUPFAM" id="SSF53720">
    <property type="entry name" value="ALDH-like"/>
    <property type="match status" value="1"/>
</dbReference>
<protein>
    <submittedName>
        <fullName evidence="4">Aldehyde dehydrogenase family protein</fullName>
    </submittedName>
</protein>
<dbReference type="InterPro" id="IPR016161">
    <property type="entry name" value="Ald_DH/histidinol_DH"/>
</dbReference>
<dbReference type="InterPro" id="IPR016162">
    <property type="entry name" value="Ald_DH_N"/>
</dbReference>
<keyword evidence="5" id="KW-1185">Reference proteome</keyword>
<feature type="domain" description="Aldehyde dehydrogenase" evidence="3">
    <location>
        <begin position="39"/>
        <end position="497"/>
    </location>
</feature>
<accession>A0ABT1CK97</accession>
<reference evidence="4 5" key="1">
    <citation type="submission" date="2020-01" db="EMBL/GenBank/DDBJ databases">
        <title>Genomes of bacteria type strains.</title>
        <authorList>
            <person name="Chen J."/>
            <person name="Zhu S."/>
            <person name="Yang J."/>
        </authorList>
    </citation>
    <scope>NUCLEOTIDE SEQUENCE [LARGE SCALE GENOMIC DNA]</scope>
    <source>
        <strain evidence="4 5">DSM 16655</strain>
    </source>
</reference>
<comment type="similarity">
    <text evidence="1">Belongs to the aldehyde dehydrogenase family.</text>
</comment>
<dbReference type="PANTHER" id="PTHR43353">
    <property type="entry name" value="SUCCINATE-SEMIALDEHYDE DEHYDROGENASE, MITOCHONDRIAL"/>
    <property type="match status" value="1"/>
</dbReference>
<dbReference type="InterPro" id="IPR015590">
    <property type="entry name" value="Aldehyde_DH_dom"/>
</dbReference>
<evidence type="ECO:0000313" key="5">
    <source>
        <dbReference type="Proteomes" id="UP001320715"/>
    </source>
</evidence>
<evidence type="ECO:0000256" key="1">
    <source>
        <dbReference type="ARBA" id="ARBA00009986"/>
    </source>
</evidence>
<sequence>MAHQSTNPPRAGSSTFDATPLDLTDPALFRGFSYIGGRWTAGAKSGTIAVINPADGSHLGDVASLSAIDSAGAVDAAETAFSIWSAMLPQQRSIILRRWFELIRENSEDLARIMVLEQGKPISEARGEIEYAASFVEFFAEEAKRPNIESVTSHLPDAEVEIWREPVGVAALITPWNFPSAMLTRKASAALAAGCTVVAHPSAETPYSALALAELAERAGFPEGAFNVVTGVAPVVVEPWMKDKRVRAVSFTGSTEIGKLLYRQGADTVKRLVLELGGHAPFILFADANLDQAVEEAIKAKFATSGQDCLGANRFFVERPVYDLFCAKFSEAASRLSVGIGMDNPDIGPLMNDKAVAKQQGHVADAVSKGARLLAGGKRHKAGTLFFEPTVLADVTADALIMHEETFGPVAAIASFDTEEEVLQRANDTEYGLVAYLHTQDPRRIYRASRLLQFGMVAVNRTKVTGAPIPFGGMKQSGLEREGSRLGMEAFTEVKYVCRDWA</sequence>
<dbReference type="RefSeq" id="WP_252914201.1">
    <property type="nucleotide sequence ID" value="NZ_JAAAML010000001.1"/>
</dbReference>
<dbReference type="Gene3D" id="3.40.605.10">
    <property type="entry name" value="Aldehyde Dehydrogenase, Chain A, domain 1"/>
    <property type="match status" value="1"/>
</dbReference>
<dbReference type="Gene3D" id="3.40.309.10">
    <property type="entry name" value="Aldehyde Dehydrogenase, Chain A, domain 2"/>
    <property type="match status" value="1"/>
</dbReference>
<comment type="caution">
    <text evidence="4">The sequence shown here is derived from an EMBL/GenBank/DDBJ whole genome shotgun (WGS) entry which is preliminary data.</text>
</comment>
<dbReference type="Proteomes" id="UP001320715">
    <property type="component" value="Unassembled WGS sequence"/>
</dbReference>
<dbReference type="EMBL" id="JAAAML010000001">
    <property type="protein sequence ID" value="MCO6406623.1"/>
    <property type="molecule type" value="Genomic_DNA"/>
</dbReference>
<dbReference type="PROSITE" id="PS00070">
    <property type="entry name" value="ALDEHYDE_DEHYDR_CYS"/>
    <property type="match status" value="1"/>
</dbReference>
<dbReference type="InterPro" id="IPR016160">
    <property type="entry name" value="Ald_DH_CS_CYS"/>
</dbReference>
<proteinExistence type="inferred from homology"/>
<evidence type="ECO:0000259" key="3">
    <source>
        <dbReference type="Pfam" id="PF00171"/>
    </source>
</evidence>
<organism evidence="4 5">
    <name type="scientific">Hoeflea alexandrii</name>
    <dbReference type="NCBI Taxonomy" id="288436"/>
    <lineage>
        <taxon>Bacteria</taxon>
        <taxon>Pseudomonadati</taxon>
        <taxon>Pseudomonadota</taxon>
        <taxon>Alphaproteobacteria</taxon>
        <taxon>Hyphomicrobiales</taxon>
        <taxon>Rhizobiaceae</taxon>
        <taxon>Hoeflea</taxon>
    </lineage>
</organism>
<gene>
    <name evidence="4" type="ORF">GTW23_00435</name>
</gene>
<dbReference type="InterPro" id="IPR050740">
    <property type="entry name" value="Aldehyde_DH_Superfamily"/>
</dbReference>
<keyword evidence="2" id="KW-0560">Oxidoreductase</keyword>
<evidence type="ECO:0000313" key="4">
    <source>
        <dbReference type="EMBL" id="MCO6406623.1"/>
    </source>
</evidence>